<dbReference type="GO" id="GO:0004523">
    <property type="term" value="F:RNA-DNA hybrid ribonuclease activity"/>
    <property type="evidence" value="ECO:0007669"/>
    <property type="project" value="InterPro"/>
</dbReference>
<dbReference type="AlphaFoldDB" id="A0AAW2DR74"/>
<protein>
    <recommendedName>
        <fullName evidence="1">RNase H type-1 domain-containing protein</fullName>
    </recommendedName>
</protein>
<dbReference type="EMBL" id="JAZDWU010000002">
    <property type="protein sequence ID" value="KAL0012649.1"/>
    <property type="molecule type" value="Genomic_DNA"/>
</dbReference>
<name>A0AAW2DR74_9ROSI</name>
<dbReference type="Proteomes" id="UP001459277">
    <property type="component" value="Unassembled WGS sequence"/>
</dbReference>
<reference evidence="2 3" key="1">
    <citation type="submission" date="2024-01" db="EMBL/GenBank/DDBJ databases">
        <title>A telomere-to-telomere, gap-free genome of sweet tea (Lithocarpus litseifolius).</title>
        <authorList>
            <person name="Zhou J."/>
        </authorList>
    </citation>
    <scope>NUCLEOTIDE SEQUENCE [LARGE SCALE GENOMIC DNA]</scope>
    <source>
        <strain evidence="2">Zhou-2022a</strain>
        <tissue evidence="2">Leaf</tissue>
    </source>
</reference>
<organism evidence="2 3">
    <name type="scientific">Lithocarpus litseifolius</name>
    <dbReference type="NCBI Taxonomy" id="425828"/>
    <lineage>
        <taxon>Eukaryota</taxon>
        <taxon>Viridiplantae</taxon>
        <taxon>Streptophyta</taxon>
        <taxon>Embryophyta</taxon>
        <taxon>Tracheophyta</taxon>
        <taxon>Spermatophyta</taxon>
        <taxon>Magnoliopsida</taxon>
        <taxon>eudicotyledons</taxon>
        <taxon>Gunneridae</taxon>
        <taxon>Pentapetalae</taxon>
        <taxon>rosids</taxon>
        <taxon>fabids</taxon>
        <taxon>Fagales</taxon>
        <taxon>Fagaceae</taxon>
        <taxon>Lithocarpus</taxon>
    </lineage>
</organism>
<evidence type="ECO:0000313" key="3">
    <source>
        <dbReference type="Proteomes" id="UP001459277"/>
    </source>
</evidence>
<dbReference type="GO" id="GO:0003676">
    <property type="term" value="F:nucleic acid binding"/>
    <property type="evidence" value="ECO:0007669"/>
    <property type="project" value="InterPro"/>
</dbReference>
<evidence type="ECO:0000313" key="2">
    <source>
        <dbReference type="EMBL" id="KAL0012649.1"/>
    </source>
</evidence>
<evidence type="ECO:0000259" key="1">
    <source>
        <dbReference type="Pfam" id="PF13456"/>
    </source>
</evidence>
<keyword evidence="3" id="KW-1185">Reference proteome</keyword>
<dbReference type="InterPro" id="IPR002156">
    <property type="entry name" value="RNaseH_domain"/>
</dbReference>
<accession>A0AAW2DR74</accession>
<comment type="caution">
    <text evidence="2">The sequence shown here is derived from an EMBL/GenBank/DDBJ whole genome shotgun (WGS) entry which is preliminary data.</text>
</comment>
<dbReference type="Pfam" id="PF13456">
    <property type="entry name" value="RVT_3"/>
    <property type="match status" value="1"/>
</dbReference>
<proteinExistence type="predicted"/>
<feature type="domain" description="RNase H type-1" evidence="1">
    <location>
        <begin position="61"/>
        <end position="118"/>
    </location>
</feature>
<sequence>MVNGENQNPNPNPSEATLGAAAKTITLKTADGEIFELIFDFVSVECVSVECVYQRKRDEREGDSTVIINALLHGVGDMASFCNILDDIRMHSAVFQFVEYVHVNRSCNAVADALAKKAKSAVADALAKKAKSDVGVQVWLNDLPADIAPLVLRDVH</sequence>
<gene>
    <name evidence="2" type="ORF">SO802_007757</name>
</gene>